<dbReference type="Pfam" id="PF10531">
    <property type="entry name" value="SLBB"/>
    <property type="match status" value="1"/>
</dbReference>
<dbReference type="InterPro" id="IPR003715">
    <property type="entry name" value="Poly_export_N"/>
</dbReference>
<evidence type="ECO:0000313" key="5">
    <source>
        <dbReference type="EMBL" id="HEB97408.1"/>
    </source>
</evidence>
<feature type="domain" description="Polysaccharide export protein N-terminal" evidence="3">
    <location>
        <begin position="63"/>
        <end position="135"/>
    </location>
</feature>
<dbReference type="EMBL" id="DRKP01000166">
    <property type="protein sequence ID" value="HEB97408.1"/>
    <property type="molecule type" value="Genomic_DNA"/>
</dbReference>
<gene>
    <name evidence="5" type="ORF">ENI96_13380</name>
</gene>
<name>A0A831RPM9_9GAMM</name>
<dbReference type="Pfam" id="PF02563">
    <property type="entry name" value="Poly_export"/>
    <property type="match status" value="1"/>
</dbReference>
<keyword evidence="1 2" id="KW-0732">Signal</keyword>
<evidence type="ECO:0000259" key="3">
    <source>
        <dbReference type="Pfam" id="PF02563"/>
    </source>
</evidence>
<dbReference type="InterPro" id="IPR019554">
    <property type="entry name" value="Soluble_ligand-bd"/>
</dbReference>
<proteinExistence type="predicted"/>
<evidence type="ECO:0000259" key="4">
    <source>
        <dbReference type="Pfam" id="PF10531"/>
    </source>
</evidence>
<dbReference type="InterPro" id="IPR049712">
    <property type="entry name" value="Poly_export"/>
</dbReference>
<evidence type="ECO:0000256" key="2">
    <source>
        <dbReference type="SAM" id="SignalP"/>
    </source>
</evidence>
<feature type="domain" description="Soluble ligand binding" evidence="4">
    <location>
        <begin position="437"/>
        <end position="481"/>
    </location>
</feature>
<comment type="caution">
    <text evidence="5">The sequence shown here is derived from an EMBL/GenBank/DDBJ whole genome shotgun (WGS) entry which is preliminary data.</text>
</comment>
<reference evidence="5" key="1">
    <citation type="journal article" date="2020" name="mSystems">
        <title>Genome- and Community-Level Interaction Insights into Carbon Utilization and Element Cycling Functions of Hydrothermarchaeota in Hydrothermal Sediment.</title>
        <authorList>
            <person name="Zhou Z."/>
            <person name="Liu Y."/>
            <person name="Xu W."/>
            <person name="Pan J."/>
            <person name="Luo Z.H."/>
            <person name="Li M."/>
        </authorList>
    </citation>
    <scope>NUCLEOTIDE SEQUENCE [LARGE SCALE GENOMIC DNA]</scope>
    <source>
        <strain evidence="5">HyVt-443</strain>
    </source>
</reference>
<dbReference type="GO" id="GO:0015159">
    <property type="term" value="F:polysaccharide transmembrane transporter activity"/>
    <property type="evidence" value="ECO:0007669"/>
    <property type="project" value="InterPro"/>
</dbReference>
<dbReference type="PANTHER" id="PTHR33619">
    <property type="entry name" value="POLYSACCHARIDE EXPORT PROTEIN GFCE-RELATED"/>
    <property type="match status" value="1"/>
</dbReference>
<evidence type="ECO:0000256" key="1">
    <source>
        <dbReference type="ARBA" id="ARBA00022729"/>
    </source>
</evidence>
<sequence length="535" mass="58568">MNRIKLHMVTTGIGLALLLLLGAVLPTVAAESPAGQKGATGIQPFGANLFTGNFLKTREDGLNPNYVVAPSDQVAVRTWGSVTINDVFTVDSQGNIFLPEIGPVHLEGVRNADLSDVVREQIGKTFSDNFEVYTNLVSSQPVMVYVTGLVNNPGRYAGTPADSLLYFLDLAGGIDPQLGSYRNIDIMRDGRVLARVDLYEFILKGRIASPQLRDRDTILVHKRGPVIELNGNVSRPALIELKRKTFTGADVLAVIPQASTTTEVIVQGMRDGAPFNRTLSIAAFLDTRLAHGDIVTLREDGRAETMLVRLEGEFEGPSLLAVRRGSRLVDVLDHIPVDPKLANTDAIYLRRASVAVAQKDAINDALFRLERSALLALSGSKGEVEIRTQEAELVEKFAKRARAIDPLGRVVTSRDGVQQNIFLEPDDVIVIPRRTQVVQVSGEVMIFHAIAYRPGLRAADYIQLAGGYSDRADESRIFLHHPNAEVELTDPTAAVKPGDEIMVPPRIDIKYRQWAMDMLQVIYQIAISAKVALDL</sequence>
<protein>
    <submittedName>
        <fullName evidence="5">Polysaccharide export protein</fullName>
    </submittedName>
</protein>
<dbReference type="Proteomes" id="UP000886251">
    <property type="component" value="Unassembled WGS sequence"/>
</dbReference>
<dbReference type="PANTHER" id="PTHR33619:SF3">
    <property type="entry name" value="POLYSACCHARIDE EXPORT PROTEIN GFCE-RELATED"/>
    <property type="match status" value="1"/>
</dbReference>
<accession>A0A831RPM9</accession>
<organism evidence="5">
    <name type="scientific">Sedimenticola thiotaurini</name>
    <dbReference type="NCBI Taxonomy" id="1543721"/>
    <lineage>
        <taxon>Bacteria</taxon>
        <taxon>Pseudomonadati</taxon>
        <taxon>Pseudomonadota</taxon>
        <taxon>Gammaproteobacteria</taxon>
        <taxon>Chromatiales</taxon>
        <taxon>Sedimenticolaceae</taxon>
        <taxon>Sedimenticola</taxon>
    </lineage>
</organism>
<dbReference type="Gene3D" id="3.10.560.10">
    <property type="entry name" value="Outer membrane lipoprotein wza domain like"/>
    <property type="match status" value="2"/>
</dbReference>
<dbReference type="AlphaFoldDB" id="A0A831RPM9"/>
<feature type="chain" id="PRO_5032995466" evidence="2">
    <location>
        <begin position="30"/>
        <end position="535"/>
    </location>
</feature>
<feature type="signal peptide" evidence="2">
    <location>
        <begin position="1"/>
        <end position="29"/>
    </location>
</feature>